<name>A0ABX1RK29_9PSEU</name>
<proteinExistence type="inferred from homology"/>
<evidence type="ECO:0000256" key="3">
    <source>
        <dbReference type="RuleBase" id="RU003682"/>
    </source>
</evidence>
<sequence>MTLLSVPVIDIAPFRNGSPADRAAVAAAVDAACRDIGFLVVSGHGVPERRLAQIGDVTRRFFDLPIEEKLRVRRPAPDVSRGYVGIEGESVGRSRDAAATAGDLNESFMIGPVDLPDPDYAGSAAAGTHFAPNLWPEEPAELRRIYCTYYRAMGDLAALLMEIFAVALELPDDYFADKIDKHISRLRVRNYPEPKVAPLPGQLRVGAHSDYGSLTILATEDRPGGLQVRNSDGDWVDAPIVPGAFIINIGDLLARWTNDRWVSTLHRVVNPDESDLAGSRRQSVIFFHNPNYDAEIRSIPTCVDPGTGPSYEPITSGAHLRRLFVTTQNVA</sequence>
<dbReference type="PRINTS" id="PR00682">
    <property type="entry name" value="IPNSYNTHASE"/>
</dbReference>
<comment type="caution">
    <text evidence="5">The sequence shown here is derived from an EMBL/GenBank/DDBJ whole genome shotgun (WGS) entry which is preliminary data.</text>
</comment>
<dbReference type="Pfam" id="PF03171">
    <property type="entry name" value="2OG-FeII_Oxy"/>
    <property type="match status" value="1"/>
</dbReference>
<dbReference type="Proteomes" id="UP001296706">
    <property type="component" value="Unassembled WGS sequence"/>
</dbReference>
<evidence type="ECO:0000256" key="1">
    <source>
        <dbReference type="ARBA" id="ARBA00004792"/>
    </source>
</evidence>
<keyword evidence="6" id="KW-1185">Reference proteome</keyword>
<dbReference type="EMBL" id="JAAXKY010000112">
    <property type="protein sequence ID" value="NMH80728.1"/>
    <property type="molecule type" value="Genomic_DNA"/>
</dbReference>
<dbReference type="Gene3D" id="2.60.120.330">
    <property type="entry name" value="B-lactam Antibiotic, Isopenicillin N Synthase, Chain"/>
    <property type="match status" value="1"/>
</dbReference>
<comment type="similarity">
    <text evidence="3">Belongs to the iron/ascorbate-dependent oxidoreductase family.</text>
</comment>
<dbReference type="PROSITE" id="PS51471">
    <property type="entry name" value="FE2OG_OXY"/>
    <property type="match status" value="1"/>
</dbReference>
<dbReference type="PANTHER" id="PTHR47990">
    <property type="entry name" value="2-OXOGLUTARATE (2OG) AND FE(II)-DEPENDENT OXYGENASE SUPERFAMILY PROTEIN-RELATED"/>
    <property type="match status" value="1"/>
</dbReference>
<evidence type="ECO:0000313" key="5">
    <source>
        <dbReference type="EMBL" id="NMH80728.1"/>
    </source>
</evidence>
<comment type="pathway">
    <text evidence="1">Antibiotic biosynthesis.</text>
</comment>
<gene>
    <name evidence="5" type="ORF">HF577_27020</name>
</gene>
<dbReference type="InterPro" id="IPR005123">
    <property type="entry name" value="Oxoglu/Fe-dep_dioxygenase_dom"/>
</dbReference>
<protein>
    <submittedName>
        <fullName evidence="5">Isopenicillin N synthase family oxygenase</fullName>
    </submittedName>
</protein>
<dbReference type="RefSeq" id="WP_169398777.1">
    <property type="nucleotide sequence ID" value="NZ_BAAAJH010000028.1"/>
</dbReference>
<keyword evidence="2" id="KW-0045">Antibiotic biosynthesis</keyword>
<reference evidence="5 6" key="1">
    <citation type="submission" date="2020-04" db="EMBL/GenBank/DDBJ databases">
        <authorList>
            <person name="Klaysubun C."/>
            <person name="Duangmal K."/>
            <person name="Lipun K."/>
        </authorList>
    </citation>
    <scope>NUCLEOTIDE SEQUENCE [LARGE SCALE GENOMIC DNA]</scope>
    <source>
        <strain evidence="5 6">JCM 11839</strain>
    </source>
</reference>
<dbReference type="Pfam" id="PF14226">
    <property type="entry name" value="DIOX_N"/>
    <property type="match status" value="1"/>
</dbReference>
<evidence type="ECO:0000256" key="2">
    <source>
        <dbReference type="ARBA" id="ARBA00023194"/>
    </source>
</evidence>
<dbReference type="SUPFAM" id="SSF51197">
    <property type="entry name" value="Clavaminate synthase-like"/>
    <property type="match status" value="1"/>
</dbReference>
<evidence type="ECO:0000313" key="6">
    <source>
        <dbReference type="Proteomes" id="UP001296706"/>
    </source>
</evidence>
<accession>A0ABX1RK29</accession>
<dbReference type="InterPro" id="IPR050231">
    <property type="entry name" value="Iron_ascorbate_oxido_reductase"/>
</dbReference>
<keyword evidence="3" id="KW-0408">Iron</keyword>
<dbReference type="InterPro" id="IPR026992">
    <property type="entry name" value="DIOX_N"/>
</dbReference>
<feature type="domain" description="Fe2OG dioxygenase" evidence="4">
    <location>
        <begin position="182"/>
        <end position="290"/>
    </location>
</feature>
<keyword evidence="3" id="KW-0560">Oxidoreductase</keyword>
<organism evidence="5 6">
    <name type="scientific">Pseudonocardia xinjiangensis</name>
    <dbReference type="NCBI Taxonomy" id="75289"/>
    <lineage>
        <taxon>Bacteria</taxon>
        <taxon>Bacillati</taxon>
        <taxon>Actinomycetota</taxon>
        <taxon>Actinomycetes</taxon>
        <taxon>Pseudonocardiales</taxon>
        <taxon>Pseudonocardiaceae</taxon>
        <taxon>Pseudonocardia</taxon>
    </lineage>
</organism>
<dbReference type="InterPro" id="IPR044861">
    <property type="entry name" value="IPNS-like_FE2OG_OXY"/>
</dbReference>
<evidence type="ECO:0000259" key="4">
    <source>
        <dbReference type="PROSITE" id="PS51471"/>
    </source>
</evidence>
<keyword evidence="3" id="KW-0479">Metal-binding</keyword>
<dbReference type="InterPro" id="IPR027443">
    <property type="entry name" value="IPNS-like_sf"/>
</dbReference>